<evidence type="ECO:0000313" key="2">
    <source>
        <dbReference type="Proteomes" id="UP000237271"/>
    </source>
</evidence>
<dbReference type="AlphaFoldDB" id="A0A2P4WZW1"/>
<dbReference type="OrthoDB" id="128642at2759"/>
<evidence type="ECO:0000313" key="1">
    <source>
        <dbReference type="EMBL" id="POM58838.1"/>
    </source>
</evidence>
<reference evidence="1 2" key="1">
    <citation type="journal article" date="2017" name="Genome Biol. Evol.">
        <title>Phytophthora megakarya and P. palmivora, closely related causal agents of cacao black pod rot, underwent increases in genome sizes and gene numbers by different mechanisms.</title>
        <authorList>
            <person name="Ali S.S."/>
            <person name="Shao J."/>
            <person name="Lary D.J."/>
            <person name="Kronmiller B."/>
            <person name="Shen D."/>
            <person name="Strem M.D."/>
            <person name="Amoako-Attah I."/>
            <person name="Akrofi A.Y."/>
            <person name="Begoude B.A."/>
            <person name="Ten Hoopen G.M."/>
            <person name="Coulibaly K."/>
            <person name="Kebe B.I."/>
            <person name="Melnick R.L."/>
            <person name="Guiltinan M.J."/>
            <person name="Tyler B.M."/>
            <person name="Meinhardt L.W."/>
            <person name="Bailey B.A."/>
        </authorList>
    </citation>
    <scope>NUCLEOTIDE SEQUENCE [LARGE SCALE GENOMIC DNA]</scope>
    <source>
        <strain evidence="2">sbr112.9</strain>
    </source>
</reference>
<accession>A0A2P4WZW1</accession>
<organism evidence="1 2">
    <name type="scientific">Phytophthora palmivora</name>
    <dbReference type="NCBI Taxonomy" id="4796"/>
    <lineage>
        <taxon>Eukaryota</taxon>
        <taxon>Sar</taxon>
        <taxon>Stramenopiles</taxon>
        <taxon>Oomycota</taxon>
        <taxon>Peronosporomycetes</taxon>
        <taxon>Peronosporales</taxon>
        <taxon>Peronosporaceae</taxon>
        <taxon>Phytophthora</taxon>
    </lineage>
</organism>
<keyword evidence="2" id="KW-1185">Reference proteome</keyword>
<dbReference type="EMBL" id="NCKW01020143">
    <property type="protein sequence ID" value="POM58838.1"/>
    <property type="molecule type" value="Genomic_DNA"/>
</dbReference>
<name>A0A2P4WZW1_9STRA</name>
<proteinExistence type="predicted"/>
<dbReference type="Proteomes" id="UP000237271">
    <property type="component" value="Unassembled WGS sequence"/>
</dbReference>
<sequence length="59" mass="7053">MDGYTQYTTVYPLKPKEAPEINPAMQRYIEWAYRLFRAFKVTKVITNSGREFNNEEMTN</sequence>
<protein>
    <submittedName>
        <fullName evidence="1">Uncharacterized protein</fullName>
    </submittedName>
</protein>
<gene>
    <name evidence="1" type="ORF">PHPALM_36462</name>
</gene>
<comment type="caution">
    <text evidence="1">The sequence shown here is derived from an EMBL/GenBank/DDBJ whole genome shotgun (WGS) entry which is preliminary data.</text>
</comment>